<keyword evidence="3" id="KW-0808">Transferase</keyword>
<reference evidence="2" key="5">
    <citation type="submission" date="2020-09" db="EMBL/GenBank/DDBJ databases">
        <authorList>
            <person name="Sun Q."/>
            <person name="Ohkuma M."/>
        </authorList>
    </citation>
    <scope>NUCLEOTIDE SEQUENCE</scope>
    <source>
        <strain evidence="2">JCM 4434</strain>
    </source>
</reference>
<accession>A0A8H9I093</accession>
<dbReference type="InterPro" id="IPR000182">
    <property type="entry name" value="GNAT_dom"/>
</dbReference>
<dbReference type="Proteomes" id="UP000037395">
    <property type="component" value="Unassembled WGS sequence"/>
</dbReference>
<reference evidence="3" key="3">
    <citation type="submission" date="2016-08" db="EMBL/GenBank/DDBJ databases">
        <title>Sequencing, Assembly and Comparative Genomics of S. aureofaciens ATCC 10762.</title>
        <authorList>
            <person name="Gradnigo J.S."/>
            <person name="Johnson N."/>
            <person name="Somerville G.A."/>
        </authorList>
    </citation>
    <scope>NUCLEOTIDE SEQUENCE [LARGE SCALE GENOMIC DNA]</scope>
    <source>
        <strain evidence="3">ATCC 10762</strain>
    </source>
</reference>
<organism evidence="3 4">
    <name type="scientific">Kitasatospora aureofaciens</name>
    <name type="common">Streptomyces aureofaciens</name>
    <dbReference type="NCBI Taxonomy" id="1894"/>
    <lineage>
        <taxon>Bacteria</taxon>
        <taxon>Bacillati</taxon>
        <taxon>Actinomycetota</taxon>
        <taxon>Actinomycetes</taxon>
        <taxon>Kitasatosporales</taxon>
        <taxon>Streptomycetaceae</taxon>
        <taxon>Kitasatospora</taxon>
    </lineage>
</organism>
<proteinExistence type="predicted"/>
<dbReference type="PROSITE" id="PS51186">
    <property type="entry name" value="GNAT"/>
    <property type="match status" value="1"/>
</dbReference>
<dbReference type="Proteomes" id="UP000610124">
    <property type="component" value="Unassembled WGS sequence"/>
</dbReference>
<keyword evidence="4" id="KW-1185">Reference proteome</keyword>
<sequence>MLTLTEIAENPQCLTRRLKAHGGPDIIFRPLAHADTGRLAGFLEALSSESRRFSTFDGYDVATAQELCDAIARYDKLRLVLEEAPSSRIVGLLEFSLDLTPEDIARYQDAGIHLARTTDCRFGPTLADDYQGRGVGTLVSPLITEVARLLGRTRIILWGGVRADNPRAIRYYEKNGFQPVGFFTEADGSLSLDMMLDLHPVPDPAVRLTRHSHS</sequence>
<dbReference type="Pfam" id="PF00583">
    <property type="entry name" value="Acetyltransf_1"/>
    <property type="match status" value="1"/>
</dbReference>
<protein>
    <submittedName>
        <fullName evidence="3">GNAT family N-acetyltransferase</fullName>
    </submittedName>
</protein>
<dbReference type="GeneID" id="97488247"/>
<feature type="domain" description="N-acetyltransferase" evidence="1">
    <location>
        <begin position="26"/>
        <end position="199"/>
    </location>
</feature>
<dbReference type="AlphaFoldDB" id="A0A1E7N2A1"/>
<dbReference type="RefSeq" id="WP_046385562.1">
    <property type="nucleotide sequence ID" value="NZ_BMUB01000014.1"/>
</dbReference>
<comment type="caution">
    <text evidence="3">The sequence shown here is derived from an EMBL/GenBank/DDBJ whole genome shotgun (WGS) entry which is preliminary data.</text>
</comment>
<gene>
    <name evidence="2" type="ORF">GCM10010502_52570</name>
    <name evidence="3" type="ORF">HS99_0010020</name>
</gene>
<evidence type="ECO:0000313" key="2">
    <source>
        <dbReference type="EMBL" id="GGU92573.1"/>
    </source>
</evidence>
<dbReference type="GO" id="GO:0016747">
    <property type="term" value="F:acyltransferase activity, transferring groups other than amino-acyl groups"/>
    <property type="evidence" value="ECO:0007669"/>
    <property type="project" value="InterPro"/>
</dbReference>
<reference evidence="4" key="4">
    <citation type="submission" date="2016-08" db="EMBL/GenBank/DDBJ databases">
        <title>Sequencing, assembly and comparative genomics of S. aureofaciens ATCC 10762.</title>
        <authorList>
            <person name="Gradnigo J.S."/>
            <person name="Johnson N."/>
            <person name="Somerville G.A."/>
        </authorList>
    </citation>
    <scope>NUCLEOTIDE SEQUENCE [LARGE SCALE GENOMIC DNA]</scope>
    <source>
        <strain evidence="4">ATCC 10762 / DSM 40127 / CCM 3239 / JCM 4008 / LMG 5968 / NBRC 12843 / NCIMB 8234 / A-377</strain>
    </source>
</reference>
<dbReference type="KEGG" id="kau:B6264_25720"/>
<reference evidence="3 4" key="2">
    <citation type="submission" date="2014-07" db="EMBL/GenBank/DDBJ databases">
        <authorList>
            <person name="Zhang J.E."/>
            <person name="Yang H."/>
            <person name="Guo J."/>
            <person name="Deng Z."/>
            <person name="Luo H."/>
            <person name="Luo M."/>
            <person name="Zhao B."/>
        </authorList>
    </citation>
    <scope>NUCLEOTIDE SEQUENCE [LARGE SCALE GENOMIC DNA]</scope>
    <source>
        <strain evidence="3">ATCC 10762</strain>
        <strain evidence="4">ATCC 10762 / DSM 40127 / CCM 3239 / JCM 4008 / LMG 5968 / NBRC 12843 / NCIMB 8234 / A-377</strain>
    </source>
</reference>
<reference evidence="2" key="1">
    <citation type="journal article" date="2014" name="Int. J. Syst. Evol. Microbiol.">
        <title>Complete genome sequence of Corynebacterium casei LMG S-19264T (=DSM 44701T), isolated from a smear-ripened cheese.</title>
        <authorList>
            <consortium name="US DOE Joint Genome Institute (JGI-PGF)"/>
            <person name="Walter F."/>
            <person name="Albersmeier A."/>
            <person name="Kalinowski J."/>
            <person name="Ruckert C."/>
        </authorList>
    </citation>
    <scope>NUCLEOTIDE SEQUENCE</scope>
    <source>
        <strain evidence="2">JCM 4434</strain>
    </source>
</reference>
<evidence type="ECO:0000259" key="1">
    <source>
        <dbReference type="PROSITE" id="PS51186"/>
    </source>
</evidence>
<dbReference type="OrthoDB" id="9814648at2"/>
<dbReference type="EMBL" id="BMUB01000014">
    <property type="protein sequence ID" value="GGU92573.1"/>
    <property type="molecule type" value="Genomic_DNA"/>
</dbReference>
<evidence type="ECO:0000313" key="3">
    <source>
        <dbReference type="EMBL" id="OEV34801.1"/>
    </source>
</evidence>
<evidence type="ECO:0000313" key="4">
    <source>
        <dbReference type="Proteomes" id="UP000037395"/>
    </source>
</evidence>
<dbReference type="EMBL" id="JPRF03000043">
    <property type="protein sequence ID" value="OEV34801.1"/>
    <property type="molecule type" value="Genomic_DNA"/>
</dbReference>
<dbReference type="Gene3D" id="3.40.630.30">
    <property type="match status" value="1"/>
</dbReference>
<name>A0A1E7N2A1_KITAU</name>
<dbReference type="SUPFAM" id="SSF55729">
    <property type="entry name" value="Acyl-CoA N-acyltransferases (Nat)"/>
    <property type="match status" value="1"/>
</dbReference>
<accession>A0A1E7N2A1</accession>
<dbReference type="InterPro" id="IPR016181">
    <property type="entry name" value="Acyl_CoA_acyltransferase"/>
</dbReference>